<dbReference type="Proteomes" id="UP000280861">
    <property type="component" value="Unassembled WGS sequence"/>
</dbReference>
<reference evidence="2 3" key="1">
    <citation type="submission" date="2018-11" db="EMBL/GenBank/DDBJ databases">
        <authorList>
            <person name="Criscuolo A."/>
        </authorList>
    </citation>
    <scope>NUCLEOTIDE SEQUENCE [LARGE SCALE GENOMIC DNA]</scope>
    <source>
        <strain evidence="2">AT11b</strain>
    </source>
</reference>
<evidence type="ECO:0000313" key="3">
    <source>
        <dbReference type="Proteomes" id="UP000280861"/>
    </source>
</evidence>
<dbReference type="EMBL" id="UXAU01000033">
    <property type="protein sequence ID" value="VDC30066.1"/>
    <property type="molecule type" value="Genomic_DNA"/>
</dbReference>
<feature type="domain" description="DUF559" evidence="1">
    <location>
        <begin position="239"/>
        <end position="300"/>
    </location>
</feature>
<evidence type="ECO:0000259" key="1">
    <source>
        <dbReference type="Pfam" id="PF04480"/>
    </source>
</evidence>
<name>A0A3P5XQ94_9MICC</name>
<dbReference type="SUPFAM" id="SSF52980">
    <property type="entry name" value="Restriction endonuclease-like"/>
    <property type="match status" value="1"/>
</dbReference>
<dbReference type="InterPro" id="IPR007569">
    <property type="entry name" value="DUF559"/>
</dbReference>
<dbReference type="Pfam" id="PF04480">
    <property type="entry name" value="DUF559"/>
    <property type="match status" value="1"/>
</dbReference>
<dbReference type="InterPro" id="IPR011335">
    <property type="entry name" value="Restrct_endonuc-II-like"/>
</dbReference>
<gene>
    <name evidence="2" type="ORF">PSET11_02335</name>
</gene>
<keyword evidence="3" id="KW-1185">Reference proteome</keyword>
<protein>
    <recommendedName>
        <fullName evidence="1">DUF559 domain-containing protein</fullName>
    </recommendedName>
</protein>
<dbReference type="OrthoDB" id="3234479at2"/>
<evidence type="ECO:0000313" key="2">
    <source>
        <dbReference type="EMBL" id="VDC30066.1"/>
    </source>
</evidence>
<proteinExistence type="predicted"/>
<accession>A0A3P5XQ94</accession>
<dbReference type="RefSeq" id="WP_124092427.1">
    <property type="nucleotide sequence ID" value="NZ_JBHTHK010000001.1"/>
</dbReference>
<dbReference type="Gene3D" id="3.40.960.10">
    <property type="entry name" value="VSR Endonuclease"/>
    <property type="match status" value="1"/>
</dbReference>
<dbReference type="AlphaFoldDB" id="A0A3P5XQ94"/>
<sequence length="319" mass="35766">MFMRDDLPPELASVPFTVAEARSAGLSANRIRQHDVTHVSRGLYRPSRWDFELAEAARALSAISPGAWISHVTAARLQGLFLPPWLADSDELHLSKPRALKSVHRRGVLGHEVVVHADEVESYGGMRISTRSRTWLDLARRLSLYDVVCMGDQLIRLPRAQFEDRSDPFDTVSGLRLMISRHPNLQGVQRAREALELVRVGSDSAPETFLRLAMGDAGLPDPELQLRLRPLDLNSPSADLGYRRQQIAIQYDGEHHRSEPQTMSDKRRDRAFESAGYTVLIFGKEDLADDFVQATETVRRSLHSSRLDWPAASGFADVG</sequence>
<organism evidence="2 3">
    <name type="scientific">Arthrobacter ulcerisalmonis</name>
    <dbReference type="NCBI Taxonomy" id="2483813"/>
    <lineage>
        <taxon>Bacteria</taxon>
        <taxon>Bacillati</taxon>
        <taxon>Actinomycetota</taxon>
        <taxon>Actinomycetes</taxon>
        <taxon>Micrococcales</taxon>
        <taxon>Micrococcaceae</taxon>
        <taxon>Arthrobacter</taxon>
    </lineage>
</organism>